<gene>
    <name evidence="7" type="ORF">BU23DRAFT_255444</name>
</gene>
<feature type="domain" description="Homeobox" evidence="6">
    <location>
        <begin position="314"/>
        <end position="377"/>
    </location>
</feature>
<dbReference type="CDD" id="cd00086">
    <property type="entry name" value="homeodomain"/>
    <property type="match status" value="1"/>
</dbReference>
<dbReference type="GO" id="GO:0005634">
    <property type="term" value="C:nucleus"/>
    <property type="evidence" value="ECO:0007669"/>
    <property type="project" value="UniProtKB-SubCell"/>
</dbReference>
<dbReference type="OrthoDB" id="10056939at2759"/>
<dbReference type="EMBL" id="ML976715">
    <property type="protein sequence ID" value="KAF1968914.1"/>
    <property type="molecule type" value="Genomic_DNA"/>
</dbReference>
<feature type="region of interest" description="Disordered" evidence="5">
    <location>
        <begin position="210"/>
        <end position="266"/>
    </location>
</feature>
<comment type="subcellular location">
    <subcellularLocation>
        <location evidence="4">Nucleus</location>
    </subcellularLocation>
</comment>
<dbReference type="SUPFAM" id="SSF46689">
    <property type="entry name" value="Homeodomain-like"/>
    <property type="match status" value="1"/>
</dbReference>
<sequence>MGPPNFLEPSPRLTSPPRVCCQSILTDFHLIHDRAMSPPSDAVRVDSVCTLCTSSYRYVEPMEMRFNDNPLQNHLSRHSPPVQANEEHPSNVGLPSFSQLLKHVNSGEPSPPRTPNRSNGSTDSSPTGHSTQFGDISWDRDGKRRRLDSTVSDSHYRQLPTETLEYEPRRPSVIDPALSGAYGGAVHQAPVHHHRPSLPFVTQNAPLATHMRHQSSPVPQGHAQYQHHAPPARQSVSVPSSYAPHPSQYDRRPSYYPEPQPPVHGHGYERAQAQTAYYVQQPGYVAHGPYNPHAPPQTYTGYTFQQAHVLDPNSFNRKRRGNLPKEATAVLKKWFQDHRESPYPTEDEKVQLMATCGLTLNQVSNWFINARRRAPGREQRDAREAAERSG</sequence>
<dbReference type="Pfam" id="PF05920">
    <property type="entry name" value="Homeobox_KN"/>
    <property type="match status" value="1"/>
</dbReference>
<feature type="compositionally biased region" description="Polar residues" evidence="5">
    <location>
        <begin position="115"/>
        <end position="134"/>
    </location>
</feature>
<dbReference type="InterPro" id="IPR009057">
    <property type="entry name" value="Homeodomain-like_sf"/>
</dbReference>
<dbReference type="InterPro" id="IPR008422">
    <property type="entry name" value="KN_HD"/>
</dbReference>
<dbReference type="AlphaFoldDB" id="A0A6A5UW21"/>
<dbReference type="PROSITE" id="PS50071">
    <property type="entry name" value="HOMEOBOX_2"/>
    <property type="match status" value="1"/>
</dbReference>
<reference evidence="7" key="1">
    <citation type="journal article" date="2020" name="Stud. Mycol.">
        <title>101 Dothideomycetes genomes: a test case for predicting lifestyles and emergence of pathogens.</title>
        <authorList>
            <person name="Haridas S."/>
            <person name="Albert R."/>
            <person name="Binder M."/>
            <person name="Bloem J."/>
            <person name="Labutti K."/>
            <person name="Salamov A."/>
            <person name="Andreopoulos B."/>
            <person name="Baker S."/>
            <person name="Barry K."/>
            <person name="Bills G."/>
            <person name="Bluhm B."/>
            <person name="Cannon C."/>
            <person name="Castanera R."/>
            <person name="Culley D."/>
            <person name="Daum C."/>
            <person name="Ezra D."/>
            <person name="Gonzalez J."/>
            <person name="Henrissat B."/>
            <person name="Kuo A."/>
            <person name="Liang C."/>
            <person name="Lipzen A."/>
            <person name="Lutzoni F."/>
            <person name="Magnuson J."/>
            <person name="Mondo S."/>
            <person name="Nolan M."/>
            <person name="Ohm R."/>
            <person name="Pangilinan J."/>
            <person name="Park H.-J."/>
            <person name="Ramirez L."/>
            <person name="Alfaro M."/>
            <person name="Sun H."/>
            <person name="Tritt A."/>
            <person name="Yoshinaga Y."/>
            <person name="Zwiers L.-H."/>
            <person name="Turgeon B."/>
            <person name="Goodwin S."/>
            <person name="Spatafora J."/>
            <person name="Crous P."/>
            <person name="Grigoriev I."/>
        </authorList>
    </citation>
    <scope>NUCLEOTIDE SEQUENCE</scope>
    <source>
        <strain evidence="7">CBS 107.79</strain>
    </source>
</reference>
<dbReference type="Gene3D" id="1.10.10.60">
    <property type="entry name" value="Homeodomain-like"/>
    <property type="match status" value="1"/>
</dbReference>
<keyword evidence="3 4" id="KW-0539">Nucleus</keyword>
<protein>
    <recommendedName>
        <fullName evidence="6">Homeobox domain-containing protein</fullName>
    </recommendedName>
</protein>
<evidence type="ECO:0000256" key="5">
    <source>
        <dbReference type="SAM" id="MobiDB-lite"/>
    </source>
</evidence>
<dbReference type="SMART" id="SM00389">
    <property type="entry name" value="HOX"/>
    <property type="match status" value="1"/>
</dbReference>
<evidence type="ECO:0000313" key="8">
    <source>
        <dbReference type="Proteomes" id="UP000800036"/>
    </source>
</evidence>
<proteinExistence type="predicted"/>
<keyword evidence="2 4" id="KW-0371">Homeobox</keyword>
<dbReference type="GO" id="GO:0006355">
    <property type="term" value="P:regulation of DNA-templated transcription"/>
    <property type="evidence" value="ECO:0007669"/>
    <property type="project" value="InterPro"/>
</dbReference>
<evidence type="ECO:0000256" key="2">
    <source>
        <dbReference type="ARBA" id="ARBA00023155"/>
    </source>
</evidence>
<feature type="region of interest" description="Disordered" evidence="5">
    <location>
        <begin position="69"/>
        <end position="171"/>
    </location>
</feature>
<dbReference type="InterPro" id="IPR001356">
    <property type="entry name" value="HD"/>
</dbReference>
<keyword evidence="1 4" id="KW-0238">DNA-binding</keyword>
<organism evidence="7 8">
    <name type="scientific">Bimuria novae-zelandiae CBS 107.79</name>
    <dbReference type="NCBI Taxonomy" id="1447943"/>
    <lineage>
        <taxon>Eukaryota</taxon>
        <taxon>Fungi</taxon>
        <taxon>Dikarya</taxon>
        <taxon>Ascomycota</taxon>
        <taxon>Pezizomycotina</taxon>
        <taxon>Dothideomycetes</taxon>
        <taxon>Pleosporomycetidae</taxon>
        <taxon>Pleosporales</taxon>
        <taxon>Massarineae</taxon>
        <taxon>Didymosphaeriaceae</taxon>
        <taxon>Bimuria</taxon>
    </lineage>
</organism>
<dbReference type="Proteomes" id="UP000800036">
    <property type="component" value="Unassembled WGS sequence"/>
</dbReference>
<evidence type="ECO:0000256" key="3">
    <source>
        <dbReference type="ARBA" id="ARBA00023242"/>
    </source>
</evidence>
<dbReference type="GO" id="GO:0003677">
    <property type="term" value="F:DNA binding"/>
    <property type="evidence" value="ECO:0007669"/>
    <property type="project" value="UniProtKB-UniRule"/>
</dbReference>
<evidence type="ECO:0000313" key="7">
    <source>
        <dbReference type="EMBL" id="KAF1968914.1"/>
    </source>
</evidence>
<name>A0A6A5UW21_9PLEO</name>
<dbReference type="InterPro" id="IPR050224">
    <property type="entry name" value="TALE_homeobox"/>
</dbReference>
<evidence type="ECO:0000259" key="6">
    <source>
        <dbReference type="PROSITE" id="PS50071"/>
    </source>
</evidence>
<dbReference type="PANTHER" id="PTHR11850">
    <property type="entry name" value="HOMEOBOX PROTEIN TRANSCRIPTION FACTORS"/>
    <property type="match status" value="1"/>
</dbReference>
<evidence type="ECO:0000256" key="1">
    <source>
        <dbReference type="ARBA" id="ARBA00023125"/>
    </source>
</evidence>
<feature type="DNA-binding region" description="Homeobox" evidence="4">
    <location>
        <begin position="316"/>
        <end position="378"/>
    </location>
</feature>
<evidence type="ECO:0000256" key="4">
    <source>
        <dbReference type="PROSITE-ProRule" id="PRU00108"/>
    </source>
</evidence>
<accession>A0A6A5UW21</accession>
<keyword evidence="8" id="KW-1185">Reference proteome</keyword>